<name>A0A9D2M3A1_9FIRM</name>
<dbReference type="AlphaFoldDB" id="A0A9D2M3A1"/>
<feature type="region of interest" description="Disordered" evidence="1">
    <location>
        <begin position="80"/>
        <end position="139"/>
    </location>
</feature>
<feature type="compositionally biased region" description="Polar residues" evidence="1">
    <location>
        <begin position="102"/>
        <end position="116"/>
    </location>
</feature>
<reference evidence="2" key="2">
    <citation type="submission" date="2021-04" db="EMBL/GenBank/DDBJ databases">
        <authorList>
            <person name="Gilroy R."/>
        </authorList>
    </citation>
    <scope>NUCLEOTIDE SEQUENCE</scope>
    <source>
        <strain evidence="2">ChiBcec8-14828</strain>
    </source>
</reference>
<feature type="non-terminal residue" evidence="2">
    <location>
        <position position="154"/>
    </location>
</feature>
<accession>A0A9D2M3A1</accession>
<evidence type="ECO:0000256" key="1">
    <source>
        <dbReference type="SAM" id="MobiDB-lite"/>
    </source>
</evidence>
<dbReference type="EMBL" id="DWYA01000053">
    <property type="protein sequence ID" value="HJB39856.1"/>
    <property type="molecule type" value="Genomic_DNA"/>
</dbReference>
<sequence>MSPRAPRNIDISRAKRHEVPELAALRRAQRAAQAQKQRMASEEQQRTIELRRQALQQQAMMRGATGEVIRYDLFRENTSDSIAIPKERPLEQPAVPAMASAQPETTGQNIARSPQSARPAAQGATDAAGMPRVNPPAANVETAAFDIPVQDIMR</sequence>
<evidence type="ECO:0000313" key="2">
    <source>
        <dbReference type="EMBL" id="HJB39856.1"/>
    </source>
</evidence>
<dbReference type="Proteomes" id="UP000824209">
    <property type="component" value="Unassembled WGS sequence"/>
</dbReference>
<protein>
    <submittedName>
        <fullName evidence="2">Uncharacterized protein</fullName>
    </submittedName>
</protein>
<comment type="caution">
    <text evidence="2">The sequence shown here is derived from an EMBL/GenBank/DDBJ whole genome shotgun (WGS) entry which is preliminary data.</text>
</comment>
<evidence type="ECO:0000313" key="3">
    <source>
        <dbReference type="Proteomes" id="UP000824209"/>
    </source>
</evidence>
<gene>
    <name evidence="2" type="ORF">H9943_05610</name>
</gene>
<organism evidence="2 3">
    <name type="scientific">Candidatus Ruthenibacterium avium</name>
    <dbReference type="NCBI Taxonomy" id="2838751"/>
    <lineage>
        <taxon>Bacteria</taxon>
        <taxon>Bacillati</taxon>
        <taxon>Bacillota</taxon>
        <taxon>Clostridia</taxon>
        <taxon>Eubacteriales</taxon>
        <taxon>Oscillospiraceae</taxon>
        <taxon>Ruthenibacterium</taxon>
    </lineage>
</organism>
<proteinExistence type="predicted"/>
<reference evidence="2" key="1">
    <citation type="journal article" date="2021" name="PeerJ">
        <title>Extensive microbial diversity within the chicken gut microbiome revealed by metagenomics and culture.</title>
        <authorList>
            <person name="Gilroy R."/>
            <person name="Ravi A."/>
            <person name="Getino M."/>
            <person name="Pursley I."/>
            <person name="Horton D.L."/>
            <person name="Alikhan N.F."/>
            <person name="Baker D."/>
            <person name="Gharbi K."/>
            <person name="Hall N."/>
            <person name="Watson M."/>
            <person name="Adriaenssens E.M."/>
            <person name="Foster-Nyarko E."/>
            <person name="Jarju S."/>
            <person name="Secka A."/>
            <person name="Antonio M."/>
            <person name="Oren A."/>
            <person name="Chaudhuri R.R."/>
            <person name="La Ragione R."/>
            <person name="Hildebrand F."/>
            <person name="Pallen M.J."/>
        </authorList>
    </citation>
    <scope>NUCLEOTIDE SEQUENCE</scope>
    <source>
        <strain evidence="2">ChiBcec8-14828</strain>
    </source>
</reference>